<dbReference type="HAMAP" id="MF_00135">
    <property type="entry name" value="PRAI"/>
    <property type="match status" value="1"/>
</dbReference>
<dbReference type="Pfam" id="PF00697">
    <property type="entry name" value="PRAI"/>
    <property type="match status" value="1"/>
</dbReference>
<dbReference type="PANTHER" id="PTHR42894">
    <property type="entry name" value="N-(5'-PHOSPHORIBOSYL)ANTHRANILATE ISOMERASE"/>
    <property type="match status" value="1"/>
</dbReference>
<feature type="domain" description="N-(5'phosphoribosyl) anthranilate isomerase (PRAI)" evidence="10">
    <location>
        <begin position="14"/>
        <end position="200"/>
    </location>
</feature>
<comment type="pathway">
    <text evidence="2 9">Amino-acid biosynthesis; L-tryptophan biosynthesis; L-tryptophan from chorismate: step 3/5.</text>
</comment>
<evidence type="ECO:0000313" key="11">
    <source>
        <dbReference type="EMBL" id="QDV82757.1"/>
    </source>
</evidence>
<keyword evidence="7 9" id="KW-0057">Aromatic amino acid biosynthesis</keyword>
<organism evidence="11 12">
    <name type="scientific">Stieleria magnilauensis</name>
    <dbReference type="NCBI Taxonomy" id="2527963"/>
    <lineage>
        <taxon>Bacteria</taxon>
        <taxon>Pseudomonadati</taxon>
        <taxon>Planctomycetota</taxon>
        <taxon>Planctomycetia</taxon>
        <taxon>Pirellulales</taxon>
        <taxon>Pirellulaceae</taxon>
        <taxon>Stieleria</taxon>
    </lineage>
</organism>
<dbReference type="PANTHER" id="PTHR42894:SF1">
    <property type="entry name" value="N-(5'-PHOSPHORIBOSYL)ANTHRANILATE ISOMERASE"/>
    <property type="match status" value="1"/>
</dbReference>
<keyword evidence="12" id="KW-1185">Reference proteome</keyword>
<dbReference type="GO" id="GO:0004640">
    <property type="term" value="F:phosphoribosylanthranilate isomerase activity"/>
    <property type="evidence" value="ECO:0007669"/>
    <property type="project" value="UniProtKB-EC"/>
</dbReference>
<evidence type="ECO:0000256" key="3">
    <source>
        <dbReference type="ARBA" id="ARBA00012572"/>
    </source>
</evidence>
<comment type="catalytic activity">
    <reaction evidence="1 9">
        <text>N-(5-phospho-beta-D-ribosyl)anthranilate = 1-(2-carboxyphenylamino)-1-deoxy-D-ribulose 5-phosphate</text>
        <dbReference type="Rhea" id="RHEA:21540"/>
        <dbReference type="ChEBI" id="CHEBI:18277"/>
        <dbReference type="ChEBI" id="CHEBI:58613"/>
        <dbReference type="EC" id="5.3.1.24"/>
    </reaction>
</comment>
<protein>
    <recommendedName>
        <fullName evidence="4 9">N-(5'-phosphoribosyl)anthranilate isomerase</fullName>
        <shortName evidence="9">PRAI</shortName>
        <ecNumber evidence="3 9">5.3.1.24</ecNumber>
    </recommendedName>
</protein>
<evidence type="ECO:0000256" key="2">
    <source>
        <dbReference type="ARBA" id="ARBA00004664"/>
    </source>
</evidence>
<dbReference type="Gene3D" id="3.20.20.70">
    <property type="entry name" value="Aldolase class I"/>
    <property type="match status" value="1"/>
</dbReference>
<evidence type="ECO:0000256" key="7">
    <source>
        <dbReference type="ARBA" id="ARBA00023141"/>
    </source>
</evidence>
<dbReference type="InterPro" id="IPR001240">
    <property type="entry name" value="PRAI_dom"/>
</dbReference>
<reference evidence="11 12" key="1">
    <citation type="submission" date="2019-02" db="EMBL/GenBank/DDBJ databases">
        <title>Deep-cultivation of Planctomycetes and their phenomic and genomic characterization uncovers novel biology.</title>
        <authorList>
            <person name="Wiegand S."/>
            <person name="Jogler M."/>
            <person name="Boedeker C."/>
            <person name="Pinto D."/>
            <person name="Vollmers J."/>
            <person name="Rivas-Marin E."/>
            <person name="Kohn T."/>
            <person name="Peeters S.H."/>
            <person name="Heuer A."/>
            <person name="Rast P."/>
            <person name="Oberbeckmann S."/>
            <person name="Bunk B."/>
            <person name="Jeske O."/>
            <person name="Meyerdierks A."/>
            <person name="Storesund J.E."/>
            <person name="Kallscheuer N."/>
            <person name="Luecker S."/>
            <person name="Lage O.M."/>
            <person name="Pohl T."/>
            <person name="Merkel B.J."/>
            <person name="Hornburger P."/>
            <person name="Mueller R.-W."/>
            <person name="Bruemmer F."/>
            <person name="Labrenz M."/>
            <person name="Spormann A.M."/>
            <person name="Op den Camp H."/>
            <person name="Overmann J."/>
            <person name="Amann R."/>
            <person name="Jetten M.S.M."/>
            <person name="Mascher T."/>
            <person name="Medema M.H."/>
            <person name="Devos D.P."/>
            <person name="Kaster A.-K."/>
            <person name="Ovreas L."/>
            <person name="Rohde M."/>
            <person name="Galperin M.Y."/>
            <person name="Jogler C."/>
        </authorList>
    </citation>
    <scope>NUCLEOTIDE SEQUENCE [LARGE SCALE GENOMIC DNA]</scope>
    <source>
        <strain evidence="11 12">TBK1r</strain>
    </source>
</reference>
<dbReference type="InterPro" id="IPR044643">
    <property type="entry name" value="TrpF_fam"/>
</dbReference>
<accession>A0ABX5XM39</accession>
<gene>
    <name evidence="9 11" type="primary">trpF</name>
    <name evidence="11" type="ORF">TBK1r_16890</name>
</gene>
<keyword evidence="8 9" id="KW-0413">Isomerase</keyword>
<dbReference type="EMBL" id="CP036432">
    <property type="protein sequence ID" value="QDV82757.1"/>
    <property type="molecule type" value="Genomic_DNA"/>
</dbReference>
<dbReference type="CDD" id="cd00405">
    <property type="entry name" value="PRAI"/>
    <property type="match status" value="1"/>
</dbReference>
<comment type="similarity">
    <text evidence="9">Belongs to the TrpF family.</text>
</comment>
<name>A0ABX5XM39_9BACT</name>
<keyword evidence="6 9" id="KW-0822">Tryptophan biosynthesis</keyword>
<dbReference type="InterPro" id="IPR011060">
    <property type="entry name" value="RibuloseP-bd_barrel"/>
</dbReference>
<evidence type="ECO:0000256" key="9">
    <source>
        <dbReference type="HAMAP-Rule" id="MF_00135"/>
    </source>
</evidence>
<evidence type="ECO:0000259" key="10">
    <source>
        <dbReference type="Pfam" id="PF00697"/>
    </source>
</evidence>
<evidence type="ECO:0000256" key="4">
    <source>
        <dbReference type="ARBA" id="ARBA00022272"/>
    </source>
</evidence>
<sequence>MRAVDQSGGDAIGLNFFPNSVRYVDPQSEATQQLSRLANELGLLRVGVFVNESAERIAANAATVGLDAIQLHGDEPIESAESLRLMGWPVLRAIKLPRGAFAAELMEERSAAWVAIGCQLLLDVDAGSAHGGSGKTLDWPSVASWAHDHPSVGWTLAGGLKPENVRQAIDATGAVSVDTASGVECPRGVKNESRIKAFIAAAIG</sequence>
<dbReference type="Proteomes" id="UP000318081">
    <property type="component" value="Chromosome"/>
</dbReference>
<proteinExistence type="inferred from homology"/>
<dbReference type="SUPFAM" id="SSF51366">
    <property type="entry name" value="Ribulose-phoshate binding barrel"/>
    <property type="match status" value="1"/>
</dbReference>
<evidence type="ECO:0000256" key="6">
    <source>
        <dbReference type="ARBA" id="ARBA00022822"/>
    </source>
</evidence>
<evidence type="ECO:0000256" key="1">
    <source>
        <dbReference type="ARBA" id="ARBA00001164"/>
    </source>
</evidence>
<evidence type="ECO:0000256" key="5">
    <source>
        <dbReference type="ARBA" id="ARBA00022605"/>
    </source>
</evidence>
<evidence type="ECO:0000313" key="12">
    <source>
        <dbReference type="Proteomes" id="UP000318081"/>
    </source>
</evidence>
<dbReference type="InterPro" id="IPR013785">
    <property type="entry name" value="Aldolase_TIM"/>
</dbReference>
<evidence type="ECO:0000256" key="8">
    <source>
        <dbReference type="ARBA" id="ARBA00023235"/>
    </source>
</evidence>
<dbReference type="EC" id="5.3.1.24" evidence="3 9"/>
<keyword evidence="5 9" id="KW-0028">Amino-acid biosynthesis</keyword>